<name>A0A1Y2AJC7_9FUNG</name>
<organism evidence="2 3">
    <name type="scientific">Neocallimastix californiae</name>
    <dbReference type="NCBI Taxonomy" id="1754190"/>
    <lineage>
        <taxon>Eukaryota</taxon>
        <taxon>Fungi</taxon>
        <taxon>Fungi incertae sedis</taxon>
        <taxon>Chytridiomycota</taxon>
        <taxon>Chytridiomycota incertae sedis</taxon>
        <taxon>Neocallimastigomycetes</taxon>
        <taxon>Neocallimastigales</taxon>
        <taxon>Neocallimastigaceae</taxon>
        <taxon>Neocallimastix</taxon>
    </lineage>
</organism>
<proteinExistence type="predicted"/>
<dbReference type="OrthoDB" id="2138997at2759"/>
<evidence type="ECO:0000313" key="3">
    <source>
        <dbReference type="Proteomes" id="UP000193920"/>
    </source>
</evidence>
<comment type="caution">
    <text evidence="2">The sequence shown here is derived from an EMBL/GenBank/DDBJ whole genome shotgun (WGS) entry which is preliminary data.</text>
</comment>
<protein>
    <submittedName>
        <fullName evidence="2">Uncharacterized protein</fullName>
    </submittedName>
</protein>
<gene>
    <name evidence="2" type="ORF">LY90DRAFT_675801</name>
</gene>
<dbReference type="Proteomes" id="UP000193920">
    <property type="component" value="Unassembled WGS sequence"/>
</dbReference>
<evidence type="ECO:0000313" key="2">
    <source>
        <dbReference type="EMBL" id="ORY22651.1"/>
    </source>
</evidence>
<feature type="region of interest" description="Disordered" evidence="1">
    <location>
        <begin position="148"/>
        <end position="176"/>
    </location>
</feature>
<evidence type="ECO:0000256" key="1">
    <source>
        <dbReference type="SAM" id="MobiDB-lite"/>
    </source>
</evidence>
<feature type="compositionally biased region" description="Low complexity" evidence="1">
    <location>
        <begin position="152"/>
        <end position="162"/>
    </location>
</feature>
<reference evidence="2 3" key="1">
    <citation type="submission" date="2016-08" db="EMBL/GenBank/DDBJ databases">
        <title>A Parts List for Fungal Cellulosomes Revealed by Comparative Genomics.</title>
        <authorList>
            <consortium name="DOE Joint Genome Institute"/>
            <person name="Haitjema C.H."/>
            <person name="Gilmore S.P."/>
            <person name="Henske J.K."/>
            <person name="Solomon K.V."/>
            <person name="De Groot R."/>
            <person name="Kuo A."/>
            <person name="Mondo S.J."/>
            <person name="Salamov A.A."/>
            <person name="Labutti K."/>
            <person name="Zhao Z."/>
            <person name="Chiniquy J."/>
            <person name="Barry K."/>
            <person name="Brewer H.M."/>
            <person name="Purvine S.O."/>
            <person name="Wright A.T."/>
            <person name="Boxma B."/>
            <person name="Van Alen T."/>
            <person name="Hackstein J.H."/>
            <person name="Baker S.E."/>
            <person name="Grigoriev I.V."/>
            <person name="O'Malley M.A."/>
        </authorList>
    </citation>
    <scope>NUCLEOTIDE SEQUENCE [LARGE SCALE GENOMIC DNA]</scope>
    <source>
        <strain evidence="2 3">G1</strain>
    </source>
</reference>
<accession>A0A1Y2AJC7</accession>
<keyword evidence="3" id="KW-1185">Reference proteome</keyword>
<dbReference type="AlphaFoldDB" id="A0A1Y2AJC7"/>
<dbReference type="EMBL" id="MCOG01000244">
    <property type="protein sequence ID" value="ORY22651.1"/>
    <property type="molecule type" value="Genomic_DNA"/>
</dbReference>
<sequence>MNVKESDLVNKNQWLYRNITGKKGVPLSKIRKVKDDVQSYDISSIKKPLIEKDYLEKKLSSAKKRQQNIETMELIAKLQNFDAIEDIDADVKIEMINLLKLKYPKYAYLIKTDNDKLAMSRRRFSSISSTPFQKNNLLYKYNMDEKKEDNKNNITSSSTSTIKSDDRANLPLNQYSDNSEDEKEYLSLQKRYSCLVDPKLEIMEAKNKKNMVKKESEAIEKIIQVSNDLREWTNENLTKKDIEPLENYLERSGHNIFEGKKSYRLSLPSIFNSVEEKEEAENLTVDENGNTYFGNIQTKKKKNKKDKEFDILLNACRLMVLDSKPPMPIHVTEDHSIPYEYIEKITNNLGVDISKVKQAKNKTNYKKKRDENKKEKIRDDSNTKRFQYGDWYCSPAKWNVMRKRREQCRSIQKYPSSENWTKYMMFHKYLESPYSFDKENSDSSNENE</sequence>